<dbReference type="PANTHER" id="PTHR11132">
    <property type="entry name" value="SOLUTE CARRIER FAMILY 35"/>
    <property type="match status" value="1"/>
</dbReference>
<dbReference type="Pfam" id="PF03151">
    <property type="entry name" value="TPT"/>
    <property type="match status" value="1"/>
</dbReference>
<reference evidence="8" key="1">
    <citation type="submission" date="2021-01" db="EMBL/GenBank/DDBJ databases">
        <authorList>
            <person name="Corre E."/>
            <person name="Pelletier E."/>
            <person name="Niang G."/>
            <person name="Scheremetjew M."/>
            <person name="Finn R."/>
            <person name="Kale V."/>
            <person name="Holt S."/>
            <person name="Cochrane G."/>
            <person name="Meng A."/>
            <person name="Brown T."/>
            <person name="Cohen L."/>
        </authorList>
    </citation>
    <scope>NUCLEOTIDE SEQUENCE</scope>
    <source>
        <strain evidence="8">CCMP722</strain>
    </source>
</reference>
<evidence type="ECO:0000256" key="5">
    <source>
        <dbReference type="SAM" id="MobiDB-lite"/>
    </source>
</evidence>
<gene>
    <name evidence="8" type="ORF">POBO1169_LOCUS4598</name>
</gene>
<keyword evidence="4 6" id="KW-0472">Membrane</keyword>
<evidence type="ECO:0000256" key="3">
    <source>
        <dbReference type="ARBA" id="ARBA00022989"/>
    </source>
</evidence>
<dbReference type="EMBL" id="HBFA01008773">
    <property type="protein sequence ID" value="CAD8656758.1"/>
    <property type="molecule type" value="Transcribed_RNA"/>
</dbReference>
<dbReference type="AlphaFoldDB" id="A0A7S0N4D7"/>
<proteinExistence type="predicted"/>
<evidence type="ECO:0000256" key="1">
    <source>
        <dbReference type="ARBA" id="ARBA00004141"/>
    </source>
</evidence>
<dbReference type="InterPro" id="IPR004853">
    <property type="entry name" value="Sugar_P_trans_dom"/>
</dbReference>
<evidence type="ECO:0000313" key="8">
    <source>
        <dbReference type="EMBL" id="CAD8656758.1"/>
    </source>
</evidence>
<dbReference type="GO" id="GO:0016020">
    <property type="term" value="C:membrane"/>
    <property type="evidence" value="ECO:0007669"/>
    <property type="project" value="UniProtKB-SubCell"/>
</dbReference>
<feature type="transmembrane region" description="Helical" evidence="6">
    <location>
        <begin position="272"/>
        <end position="305"/>
    </location>
</feature>
<dbReference type="InterPro" id="IPR037185">
    <property type="entry name" value="EmrE-like"/>
</dbReference>
<evidence type="ECO:0000256" key="4">
    <source>
        <dbReference type="ARBA" id="ARBA00023136"/>
    </source>
</evidence>
<feature type="transmembrane region" description="Helical" evidence="6">
    <location>
        <begin position="233"/>
        <end position="252"/>
    </location>
</feature>
<feature type="region of interest" description="Disordered" evidence="5">
    <location>
        <begin position="30"/>
        <end position="60"/>
    </location>
</feature>
<keyword evidence="3 6" id="KW-1133">Transmembrane helix</keyword>
<organism evidence="8">
    <name type="scientific">Pyramimonas obovata</name>
    <dbReference type="NCBI Taxonomy" id="1411642"/>
    <lineage>
        <taxon>Eukaryota</taxon>
        <taxon>Viridiplantae</taxon>
        <taxon>Chlorophyta</taxon>
        <taxon>Pyramimonadophyceae</taxon>
        <taxon>Pyramimonadales</taxon>
        <taxon>Pyramimonadaceae</taxon>
        <taxon>Pyramimonas</taxon>
        <taxon>Pyramimonas incertae sedis</taxon>
    </lineage>
</organism>
<dbReference type="SUPFAM" id="SSF103481">
    <property type="entry name" value="Multidrug resistance efflux transporter EmrE"/>
    <property type="match status" value="2"/>
</dbReference>
<evidence type="ECO:0000259" key="7">
    <source>
        <dbReference type="Pfam" id="PF03151"/>
    </source>
</evidence>
<accession>A0A7S0N4D7</accession>
<sequence>MEAITGGMGSTLVVEGLSFRTLSGAFAVSKRSRGTPSTRNKTLPAARASLGKSLSEVRRGEPRHVLQRSAYRPADTVGAVGAFGRHSPSLPVRRRNTLTTTRFSNSDEHSNVDTLTGKPSKKPADAEPSKQAPAPVSRKVVIVPVPRLKDEAPRTKSKFDRILSKVLDNVVLVALLATWYGSNIFYNIYNKQVLSAFPFPTTCTFVHLLTACSLMSLAWLLRVKKAPKKVNRAMVDQIVPLSCMHLLGFLFTNMSLGAVNVSLTHTIKSLEPFFTVVLSWLFLGSVPSFLTTLTLVPIVAGVVIASATDLSFNWYGFLTAMASNVALQSRNVISKKYMVESSLDSLEIGNNQPLDEINLFASISIGASIMMLPLVLLMDGSSLMLRFQELGAGLVSLDTVGKTIIAGISRTGDVLASYALLSRLNPVTHSVSNCVKRVVVIAVSILFFKTQASHWNIIGTAIALSGVFAYSMAKRVSQDRRPELTAAVEAKRPLAIEQILNLILPGFIKTRLFKNPDPVEDMRAKSFSSSDDGEDQPEYTL</sequence>
<protein>
    <recommendedName>
        <fullName evidence="7">Sugar phosphate transporter domain-containing protein</fullName>
    </recommendedName>
</protein>
<dbReference type="InterPro" id="IPR050186">
    <property type="entry name" value="TPT_transporter"/>
</dbReference>
<evidence type="ECO:0000256" key="2">
    <source>
        <dbReference type="ARBA" id="ARBA00022692"/>
    </source>
</evidence>
<feature type="transmembrane region" description="Helical" evidence="6">
    <location>
        <begin position="454"/>
        <end position="473"/>
    </location>
</feature>
<feature type="domain" description="Sugar phosphate transporter" evidence="7">
    <location>
        <begin position="172"/>
        <end position="471"/>
    </location>
</feature>
<name>A0A7S0N4D7_9CHLO</name>
<feature type="transmembrane region" description="Helical" evidence="6">
    <location>
        <begin position="166"/>
        <end position="186"/>
    </location>
</feature>
<evidence type="ECO:0000256" key="6">
    <source>
        <dbReference type="SAM" id="Phobius"/>
    </source>
</evidence>
<feature type="transmembrane region" description="Helical" evidence="6">
    <location>
        <begin position="198"/>
        <end position="221"/>
    </location>
</feature>
<keyword evidence="2 6" id="KW-0812">Transmembrane</keyword>
<feature type="transmembrane region" description="Helical" evidence="6">
    <location>
        <begin position="359"/>
        <end position="378"/>
    </location>
</feature>
<comment type="subcellular location">
    <subcellularLocation>
        <location evidence="1">Membrane</location>
        <topology evidence="1">Multi-pass membrane protein</topology>
    </subcellularLocation>
</comment>
<feature type="region of interest" description="Disordered" evidence="5">
    <location>
        <begin position="82"/>
        <end position="135"/>
    </location>
</feature>